<organism evidence="1">
    <name type="scientific">marine sediment metagenome</name>
    <dbReference type="NCBI Taxonomy" id="412755"/>
    <lineage>
        <taxon>unclassified sequences</taxon>
        <taxon>metagenomes</taxon>
        <taxon>ecological metagenomes</taxon>
    </lineage>
</organism>
<dbReference type="EMBL" id="BART01008362">
    <property type="protein sequence ID" value="GAG53771.1"/>
    <property type="molecule type" value="Genomic_DNA"/>
</dbReference>
<name>X1A0F9_9ZZZZ</name>
<gene>
    <name evidence="1" type="ORF">S01H4_18826</name>
</gene>
<reference evidence="1" key="1">
    <citation type="journal article" date="2014" name="Front. Microbiol.">
        <title>High frequency of phylogenetically diverse reductive dehalogenase-homologous genes in deep subseafloor sedimentary metagenomes.</title>
        <authorList>
            <person name="Kawai M."/>
            <person name="Futagami T."/>
            <person name="Toyoda A."/>
            <person name="Takaki Y."/>
            <person name="Nishi S."/>
            <person name="Hori S."/>
            <person name="Arai W."/>
            <person name="Tsubouchi T."/>
            <person name="Morono Y."/>
            <person name="Uchiyama I."/>
            <person name="Ito T."/>
            <person name="Fujiyama A."/>
            <person name="Inagaki F."/>
            <person name="Takami H."/>
        </authorList>
    </citation>
    <scope>NUCLEOTIDE SEQUENCE</scope>
    <source>
        <strain evidence="1">Expedition CK06-06</strain>
    </source>
</reference>
<protein>
    <submittedName>
        <fullName evidence="1">Uncharacterized protein</fullName>
    </submittedName>
</protein>
<proteinExistence type="predicted"/>
<evidence type="ECO:0000313" key="1">
    <source>
        <dbReference type="EMBL" id="GAG53771.1"/>
    </source>
</evidence>
<accession>X1A0F9</accession>
<sequence>MVTVNKEKENESLTCKIKILPPSKIRYAYLQSSYFAKNVGNLGKSCMRHKEMQRALNFYVKNNVKIVVVIDNNNKIHARALLWDNVRSTNLKKPFTYLDRVYTRSDAFLPLFYNLAEESKWKRYPTTAVNAMNENYYKEDINAIGMCHLPFMDTFRYLYLKDNLLTSGTGLNINKNPISYTTLNQHTNCGYYPSL</sequence>
<comment type="caution">
    <text evidence="1">The sequence shown here is derived from an EMBL/GenBank/DDBJ whole genome shotgun (WGS) entry which is preliminary data.</text>
</comment>
<dbReference type="AlphaFoldDB" id="X1A0F9"/>